<feature type="compositionally biased region" description="Basic and acidic residues" evidence="1">
    <location>
        <begin position="12"/>
        <end position="22"/>
    </location>
</feature>
<gene>
    <name evidence="2" type="ORF">HH308_18095</name>
</gene>
<keyword evidence="3" id="KW-1185">Reference proteome</keyword>
<dbReference type="AlphaFoldDB" id="A0A848KYC1"/>
<dbReference type="Proteomes" id="UP000550729">
    <property type="component" value="Unassembled WGS sequence"/>
</dbReference>
<sequence>MTSENAPGTPSPDRRPPGDLRHMSRPALLVLRAHLDDVAATVGAWRDWASAQSEAVGDELLRREARELLADEFLANLEGEVGHDAEVDALREDWRRRGLLRLDDVPDTSGISPWADPGVS</sequence>
<accession>A0A848KYC1</accession>
<evidence type="ECO:0000313" key="3">
    <source>
        <dbReference type="Proteomes" id="UP000550729"/>
    </source>
</evidence>
<name>A0A848KYC1_9ACTN</name>
<feature type="region of interest" description="Disordered" evidence="1">
    <location>
        <begin position="1"/>
        <end position="23"/>
    </location>
</feature>
<reference evidence="2 3" key="1">
    <citation type="submission" date="2020-04" db="EMBL/GenBank/DDBJ databases">
        <title>Gordonia sp. nov. TBRC 11910.</title>
        <authorList>
            <person name="Suriyachadkun C."/>
        </authorList>
    </citation>
    <scope>NUCLEOTIDE SEQUENCE [LARGE SCALE GENOMIC DNA]</scope>
    <source>
        <strain evidence="2 3">TBRC 11910</strain>
    </source>
</reference>
<organism evidence="2 3">
    <name type="scientific">Gordonia asplenii</name>
    <dbReference type="NCBI Taxonomy" id="2725283"/>
    <lineage>
        <taxon>Bacteria</taxon>
        <taxon>Bacillati</taxon>
        <taxon>Actinomycetota</taxon>
        <taxon>Actinomycetes</taxon>
        <taxon>Mycobacteriales</taxon>
        <taxon>Gordoniaceae</taxon>
        <taxon>Gordonia</taxon>
    </lineage>
</organism>
<evidence type="ECO:0000313" key="2">
    <source>
        <dbReference type="EMBL" id="NMO03127.1"/>
    </source>
</evidence>
<dbReference type="RefSeq" id="WP_170195635.1">
    <property type="nucleotide sequence ID" value="NZ_JABBNB010000020.1"/>
</dbReference>
<proteinExistence type="predicted"/>
<comment type="caution">
    <text evidence="2">The sequence shown here is derived from an EMBL/GenBank/DDBJ whole genome shotgun (WGS) entry which is preliminary data.</text>
</comment>
<evidence type="ECO:0000256" key="1">
    <source>
        <dbReference type="SAM" id="MobiDB-lite"/>
    </source>
</evidence>
<protein>
    <submittedName>
        <fullName evidence="2">Uncharacterized protein</fullName>
    </submittedName>
</protein>
<dbReference type="EMBL" id="JABBNB010000020">
    <property type="protein sequence ID" value="NMO03127.1"/>
    <property type="molecule type" value="Genomic_DNA"/>
</dbReference>